<dbReference type="GO" id="GO:0016757">
    <property type="term" value="F:glycosyltransferase activity"/>
    <property type="evidence" value="ECO:0007669"/>
    <property type="project" value="InterPro"/>
</dbReference>
<evidence type="ECO:0000259" key="1">
    <source>
        <dbReference type="Pfam" id="PF04577"/>
    </source>
</evidence>
<gene>
    <name evidence="2" type="ORF">SAMN04324258_0210</name>
</gene>
<feature type="domain" description="Glycosyltransferase 61 catalytic" evidence="1">
    <location>
        <begin position="331"/>
        <end position="506"/>
    </location>
</feature>
<organism evidence="2 3">
    <name type="scientific">Krasilnikoviella flava</name>
    <dbReference type="NCBI Taxonomy" id="526729"/>
    <lineage>
        <taxon>Bacteria</taxon>
        <taxon>Bacillati</taxon>
        <taxon>Actinomycetota</taxon>
        <taxon>Actinomycetes</taxon>
        <taxon>Micrococcales</taxon>
        <taxon>Promicromonosporaceae</taxon>
        <taxon>Krasilnikoviella</taxon>
    </lineage>
</organism>
<dbReference type="AlphaFoldDB" id="A0A1T5I9Y7"/>
<keyword evidence="3" id="KW-1185">Reference proteome</keyword>
<dbReference type="Proteomes" id="UP000189777">
    <property type="component" value="Unassembled WGS sequence"/>
</dbReference>
<dbReference type="STRING" id="526729.SAMN04324258_0210"/>
<reference evidence="2 3" key="1">
    <citation type="submission" date="2017-02" db="EMBL/GenBank/DDBJ databases">
        <authorList>
            <person name="Peterson S.W."/>
        </authorList>
    </citation>
    <scope>NUCLEOTIDE SEQUENCE [LARGE SCALE GENOMIC DNA]</scope>
    <source>
        <strain evidence="2 3">DSM 21481</strain>
    </source>
</reference>
<protein>
    <submittedName>
        <fullName evidence="2">Capsular polysaccharide biosynthesis protein</fullName>
    </submittedName>
</protein>
<sequence length="577" mass="66113">MHTHTGDFAEHEDGETVVALGRSDEQQHRRTEGARRRVVVVADDVPPAVLRTAVEPYRDEDLFVIAPTPYDEWALDETHQRYLRFVKESNLQWYLKLHGPVDRIVDVRQRWPKEHEATLRKLLFHLLPGGEYVIPRSALTGYKEGNPLEARLARFARALSRGEPDDDDDFAELSRAVAQVRLDREEIVVRKSGTHYLKLSDRWANRLLSTRNGGTTTVQELALLPEQKFASSTTIDSHGASRPLQGLETTVAVPPHHLRHYEGRIGLVSHSLTYTAHEILPDSFRHHLSNSRNRRLVQVDENFARIPRHVQPVEELAGSYYLLDSENSGHYGHLMTEVISRLWGWDAAKADDPGLKAVFRLRYAAERDPRLERTVLAAFGIGPEDVVTVDHPVYLESMYAATPMFHNARPYYVHPEIRAVWRRIRDGLPADPGPTWDRVFVSRKDRYGNRRCLNRVEVEDYFAEAGFQVIYPEEFSLGRQAEIFARARAVAGFGGSAMFNTLFAENLEHMIVLTQEAYTARNEALIALPLGVRMHYFWNQPRIPHPPGGWAEEAYKSDWTFDFSRHRSELSGLVRSL</sequence>
<dbReference type="EMBL" id="FUZQ01000001">
    <property type="protein sequence ID" value="SKC35870.1"/>
    <property type="molecule type" value="Genomic_DNA"/>
</dbReference>
<dbReference type="Pfam" id="PF04577">
    <property type="entry name" value="Glyco_transf_61"/>
    <property type="match status" value="1"/>
</dbReference>
<evidence type="ECO:0000313" key="3">
    <source>
        <dbReference type="Proteomes" id="UP000189777"/>
    </source>
</evidence>
<dbReference type="InterPro" id="IPR049625">
    <property type="entry name" value="Glyco_transf_61_cat"/>
</dbReference>
<evidence type="ECO:0000313" key="2">
    <source>
        <dbReference type="EMBL" id="SKC35870.1"/>
    </source>
</evidence>
<name>A0A1T5I9Y7_9MICO</name>
<proteinExistence type="predicted"/>
<accession>A0A1T5I9Y7</accession>